<proteinExistence type="predicted"/>
<protein>
    <submittedName>
        <fullName evidence="1">Uncharacterized protein</fullName>
    </submittedName>
</protein>
<dbReference type="RefSeq" id="WP_216567875.1">
    <property type="nucleotide sequence ID" value="NZ_JAHMHK010000003.1"/>
</dbReference>
<evidence type="ECO:0000313" key="2">
    <source>
        <dbReference type="Proteomes" id="UP000812267"/>
    </source>
</evidence>
<keyword evidence="2" id="KW-1185">Reference proteome</keyword>
<reference evidence="1" key="1">
    <citation type="submission" date="2021-06" db="EMBL/GenBank/DDBJ databases">
        <title>Novel Mycoplasma species detected in California sea lions (Zalophus californianus) from the USA.</title>
        <authorList>
            <person name="Volokhov D.V."/>
            <person name="Furtak V.A."/>
            <person name="Zagorodnyaya T.A."/>
        </authorList>
    </citation>
    <scope>NUCLEOTIDE SEQUENCE [LARGE SCALE GENOMIC DNA]</scope>
    <source>
        <strain evidence="1">CSL 4779</strain>
    </source>
</reference>
<accession>A0ABS6DTJ2</accession>
<sequence length="79" mass="8952">MSAKERLESKLVDANTYLKLPDTPSFMVYTVARDLEDANETTLLQLEDINNGIKRNDLNSEIIEAEKTAKLLGYVKGEY</sequence>
<evidence type="ECO:0000313" key="1">
    <source>
        <dbReference type="EMBL" id="MBU4693754.1"/>
    </source>
</evidence>
<dbReference type="Proteomes" id="UP000812267">
    <property type="component" value="Unassembled WGS sequence"/>
</dbReference>
<dbReference type="EMBL" id="JAHMHK010000003">
    <property type="protein sequence ID" value="MBU4693754.1"/>
    <property type="molecule type" value="Genomic_DNA"/>
</dbReference>
<gene>
    <name evidence="1" type="ORF">KQ878_02550</name>
</gene>
<comment type="caution">
    <text evidence="1">The sequence shown here is derived from an EMBL/GenBank/DDBJ whole genome shotgun (WGS) entry which is preliminary data.</text>
</comment>
<organism evidence="1 2">
    <name type="scientific">Mycoplasma zalophidermidis</name>
    <dbReference type="NCBI Taxonomy" id="398174"/>
    <lineage>
        <taxon>Bacteria</taxon>
        <taxon>Bacillati</taxon>
        <taxon>Mycoplasmatota</taxon>
        <taxon>Mollicutes</taxon>
        <taxon>Mycoplasmataceae</taxon>
        <taxon>Mycoplasma</taxon>
    </lineage>
</organism>
<name>A0ABS6DTJ2_9MOLU</name>